<dbReference type="PANTHER" id="PTHR34857:SF2">
    <property type="entry name" value="SLL0384 PROTEIN"/>
    <property type="match status" value="1"/>
</dbReference>
<gene>
    <name evidence="8" type="ORF">DO021_07065</name>
    <name evidence="7" type="ORF">EYB58_03360</name>
</gene>
<reference evidence="7 10" key="2">
    <citation type="submission" date="2019-02" db="EMBL/GenBank/DDBJ databases">
        <title>Complete genome sequence of Desulfobacter hydrogenophilus AcRS1.</title>
        <authorList>
            <person name="Marietou A."/>
            <person name="Lund M.B."/>
            <person name="Marshall I.P.G."/>
            <person name="Schreiber L."/>
            <person name="Jorgensen B."/>
        </authorList>
    </citation>
    <scope>NUCLEOTIDE SEQUENCE [LARGE SCALE GENOMIC DNA]</scope>
    <source>
        <strain evidence="7 10">AcRS1</strain>
    </source>
</reference>
<name>A0A328FHV5_9BACT</name>
<keyword evidence="10" id="KW-1185">Reference proteome</keyword>
<dbReference type="Pfam" id="PF02361">
    <property type="entry name" value="CbiQ"/>
    <property type="match status" value="1"/>
</dbReference>
<feature type="transmembrane region" description="Helical" evidence="6">
    <location>
        <begin position="80"/>
        <end position="99"/>
    </location>
</feature>
<protein>
    <submittedName>
        <fullName evidence="7">Energy-coupling factor transporter transmembrane protein EcfT</fullName>
    </submittedName>
</protein>
<comment type="subcellular location">
    <subcellularLocation>
        <location evidence="1">Membrane</location>
        <topology evidence="1">Multi-pass membrane protein</topology>
    </subcellularLocation>
</comment>
<dbReference type="OrthoDB" id="8075495at2"/>
<dbReference type="EMBL" id="CP036313">
    <property type="protein sequence ID" value="QBH12043.1"/>
    <property type="molecule type" value="Genomic_DNA"/>
</dbReference>
<evidence type="ECO:0000256" key="1">
    <source>
        <dbReference type="ARBA" id="ARBA00004141"/>
    </source>
</evidence>
<dbReference type="PANTHER" id="PTHR34857">
    <property type="entry name" value="SLL0384 PROTEIN"/>
    <property type="match status" value="1"/>
</dbReference>
<dbReference type="CDD" id="cd16914">
    <property type="entry name" value="EcfT"/>
    <property type="match status" value="1"/>
</dbReference>
<evidence type="ECO:0000313" key="9">
    <source>
        <dbReference type="Proteomes" id="UP000248798"/>
    </source>
</evidence>
<dbReference type="GO" id="GO:0005886">
    <property type="term" value="C:plasma membrane"/>
    <property type="evidence" value="ECO:0007669"/>
    <property type="project" value="UniProtKB-ARBA"/>
</dbReference>
<reference evidence="8 9" key="1">
    <citation type="submission" date="2018-06" db="EMBL/GenBank/DDBJ databases">
        <title>Complete Genome Sequence of Desulfobacter hydrogenophilus (DSM3380).</title>
        <authorList>
            <person name="Marietou A."/>
            <person name="Schreiber L."/>
            <person name="Marshall I."/>
            <person name="Jorgensen B."/>
        </authorList>
    </citation>
    <scope>NUCLEOTIDE SEQUENCE [LARGE SCALE GENOMIC DNA]</scope>
    <source>
        <strain evidence="8 9">DSM 3380</strain>
    </source>
</reference>
<evidence type="ECO:0000313" key="10">
    <source>
        <dbReference type="Proteomes" id="UP000293902"/>
    </source>
</evidence>
<evidence type="ECO:0000313" key="7">
    <source>
        <dbReference type="EMBL" id="QBH12043.1"/>
    </source>
</evidence>
<dbReference type="Proteomes" id="UP000248798">
    <property type="component" value="Unassembled WGS sequence"/>
</dbReference>
<organism evidence="8 9">
    <name type="scientific">Desulfobacter hydrogenophilus</name>
    <dbReference type="NCBI Taxonomy" id="2291"/>
    <lineage>
        <taxon>Bacteria</taxon>
        <taxon>Pseudomonadati</taxon>
        <taxon>Thermodesulfobacteriota</taxon>
        <taxon>Desulfobacteria</taxon>
        <taxon>Desulfobacterales</taxon>
        <taxon>Desulfobacteraceae</taxon>
        <taxon>Desulfobacter</taxon>
    </lineage>
</organism>
<evidence type="ECO:0000313" key="8">
    <source>
        <dbReference type="EMBL" id="RAM02597.1"/>
    </source>
</evidence>
<evidence type="ECO:0000256" key="3">
    <source>
        <dbReference type="ARBA" id="ARBA00022692"/>
    </source>
</evidence>
<proteinExistence type="predicted"/>
<dbReference type="EMBL" id="QLNI01000012">
    <property type="protein sequence ID" value="RAM02597.1"/>
    <property type="molecule type" value="Genomic_DNA"/>
</dbReference>
<evidence type="ECO:0000256" key="2">
    <source>
        <dbReference type="ARBA" id="ARBA00022475"/>
    </source>
</evidence>
<evidence type="ECO:0000256" key="4">
    <source>
        <dbReference type="ARBA" id="ARBA00022989"/>
    </source>
</evidence>
<accession>A0A328FHV5</accession>
<feature type="transmembrane region" description="Helical" evidence="6">
    <location>
        <begin position="44"/>
        <end position="68"/>
    </location>
</feature>
<keyword evidence="4 6" id="KW-1133">Transmembrane helix</keyword>
<dbReference type="InterPro" id="IPR003339">
    <property type="entry name" value="ABC/ECF_trnsptr_transmembrane"/>
</dbReference>
<dbReference type="InterPro" id="IPR051611">
    <property type="entry name" value="ECF_transporter_component"/>
</dbReference>
<keyword evidence="3 6" id="KW-0812">Transmembrane</keyword>
<keyword evidence="2" id="KW-1003">Cell membrane</keyword>
<sequence>MIWRKKSVYPHGTGVGLVTLFSYHSGNTVWHTLDVRCKCLLVCLLSLAVLKTGLPGNILCLCVLMVILKTLGLGPARLLTQLKTFLLFLILIFFCRWAGTPGDSMVTLYGFSLTRQGFTSGSLVSLRFLEVMLLGLMLTATTRSMEIKAAVQWFFKPVPFIPEKRVAIMAGLALKFMPLILDNAREVTYAVNARCGNLRKNPLQRLINLSWPLLKKTFQSADDLSLAMQARCYSENRTDPQFSPNGKEGWIVGLTLIFSAGMLLIG</sequence>
<evidence type="ECO:0000256" key="6">
    <source>
        <dbReference type="SAM" id="Phobius"/>
    </source>
</evidence>
<dbReference type="Proteomes" id="UP000293902">
    <property type="component" value="Chromosome"/>
</dbReference>
<evidence type="ECO:0000256" key="5">
    <source>
        <dbReference type="ARBA" id="ARBA00023136"/>
    </source>
</evidence>
<dbReference type="AlphaFoldDB" id="A0A328FHV5"/>
<keyword evidence="5 6" id="KW-0472">Membrane</keyword>